<protein>
    <recommendedName>
        <fullName evidence="5">Protein LURP-one-related 8</fullName>
    </recommendedName>
</protein>
<dbReference type="SUPFAM" id="SSF54518">
    <property type="entry name" value="Tubby C-terminal domain-like"/>
    <property type="match status" value="1"/>
</dbReference>
<proteinExistence type="inferred from homology"/>
<dbReference type="PANTHER" id="PTHR31087">
    <property type="match status" value="1"/>
</dbReference>
<dbReference type="PANTHER" id="PTHR31087:SF131">
    <property type="entry name" value="TRANSLATION INITIATION FACTOR 2B FAMILY PROTEIN, PUTATIVE, EXPRESSED-RELATED"/>
    <property type="match status" value="1"/>
</dbReference>
<reference evidence="3" key="1">
    <citation type="submission" date="2021-01" db="UniProtKB">
        <authorList>
            <consortium name="EnsemblPlants"/>
        </authorList>
    </citation>
    <scope>IDENTIFICATION</scope>
</reference>
<dbReference type="InterPro" id="IPR025659">
    <property type="entry name" value="Tubby-like_C"/>
</dbReference>
<evidence type="ECO:0000256" key="1">
    <source>
        <dbReference type="ARBA" id="ARBA00005437"/>
    </source>
</evidence>
<dbReference type="Pfam" id="PF04525">
    <property type="entry name" value="LOR"/>
    <property type="match status" value="1"/>
</dbReference>
<evidence type="ECO:0000313" key="4">
    <source>
        <dbReference type="Proteomes" id="UP000594263"/>
    </source>
</evidence>
<comment type="similarity">
    <text evidence="1">Belongs to the LOR family.</text>
</comment>
<dbReference type="EnsemblPlants" id="Kaladp0098s0073.1.v1.1">
    <property type="protein sequence ID" value="Kaladp0098s0073.1.v1.1"/>
    <property type="gene ID" value="Kaladp0098s0073.v1.1"/>
</dbReference>
<name>A0A7N0V5A2_KALFE</name>
<keyword evidence="4" id="KW-1185">Reference proteome</keyword>
<dbReference type="InterPro" id="IPR038595">
    <property type="entry name" value="LOR_sf"/>
</dbReference>
<organism evidence="3 4">
    <name type="scientific">Kalanchoe fedtschenkoi</name>
    <name type="common">Lavender scallops</name>
    <name type="synonym">South American air plant</name>
    <dbReference type="NCBI Taxonomy" id="63787"/>
    <lineage>
        <taxon>Eukaryota</taxon>
        <taxon>Viridiplantae</taxon>
        <taxon>Streptophyta</taxon>
        <taxon>Embryophyta</taxon>
        <taxon>Tracheophyta</taxon>
        <taxon>Spermatophyta</taxon>
        <taxon>Magnoliopsida</taxon>
        <taxon>eudicotyledons</taxon>
        <taxon>Gunneridae</taxon>
        <taxon>Pentapetalae</taxon>
        <taxon>Saxifragales</taxon>
        <taxon>Crassulaceae</taxon>
        <taxon>Kalanchoe</taxon>
    </lineage>
</organism>
<dbReference type="OMA" id="CAMYDEN"/>
<sequence>MAKVHPNGSHSRSRISSSSPSAVAGGGGDVEEAAVVLTVWKKSLLFNCSGFTVFDSKGNLVYRVDNYAAGSKKEILLMDASGLPLLTLRRKKLSLGENWVVYAGESAGRKYNPPVFSARKQVSLVNSKCLAHITAAAGAASFEVEGSYGQRRCVVYDQQQRRVAAEIKRKEAPVGGVDFGVDVFRLVVQPGVDPAFGMAVVILLDQMFPSNTSAAKTLRRRFSF</sequence>
<feature type="compositionally biased region" description="Low complexity" evidence="2">
    <location>
        <begin position="8"/>
        <end position="23"/>
    </location>
</feature>
<dbReference type="Proteomes" id="UP000594263">
    <property type="component" value="Unplaced"/>
</dbReference>
<dbReference type="Gramene" id="Kaladp0098s0073.1.v1.1">
    <property type="protein sequence ID" value="Kaladp0098s0073.1.v1.1"/>
    <property type="gene ID" value="Kaladp0098s0073.v1.1"/>
</dbReference>
<dbReference type="Gene3D" id="2.40.160.200">
    <property type="entry name" value="LURP1-related"/>
    <property type="match status" value="1"/>
</dbReference>
<dbReference type="AlphaFoldDB" id="A0A7N0V5A2"/>
<dbReference type="InterPro" id="IPR007612">
    <property type="entry name" value="LOR"/>
</dbReference>
<evidence type="ECO:0000313" key="3">
    <source>
        <dbReference type="EnsemblPlants" id="Kaladp0098s0073.1.v1.1"/>
    </source>
</evidence>
<evidence type="ECO:0000256" key="2">
    <source>
        <dbReference type="SAM" id="MobiDB-lite"/>
    </source>
</evidence>
<evidence type="ECO:0008006" key="5">
    <source>
        <dbReference type="Google" id="ProtNLM"/>
    </source>
</evidence>
<feature type="region of interest" description="Disordered" evidence="2">
    <location>
        <begin position="1"/>
        <end position="26"/>
    </location>
</feature>
<accession>A0A7N0V5A2</accession>